<evidence type="ECO:0000313" key="1">
    <source>
        <dbReference type="EMBL" id="KAK3200815.1"/>
    </source>
</evidence>
<keyword evidence="2" id="KW-1185">Reference proteome</keyword>
<dbReference type="PANTHER" id="PTHR37018:SF1">
    <property type="entry name" value="CULTURE SPECIFIC PROTEIN, PUTATIVE (AFU_ORTHOLOGUE AFUA_2G00130)-RELATED"/>
    <property type="match status" value="1"/>
</dbReference>
<dbReference type="EMBL" id="WVTA01000017">
    <property type="protein sequence ID" value="KAK3200815.1"/>
    <property type="molecule type" value="Genomic_DNA"/>
</dbReference>
<evidence type="ECO:0000313" key="2">
    <source>
        <dbReference type="Proteomes" id="UP001280581"/>
    </source>
</evidence>
<dbReference type="PANTHER" id="PTHR37018">
    <property type="entry name" value="CULTURE SPECIFIC PROTEIN, PUTATIVE (AFU_ORTHOLOGUE AFUA_2G00130)-RELATED"/>
    <property type="match status" value="1"/>
</dbReference>
<proteinExistence type="predicted"/>
<dbReference type="SUPFAM" id="SSF56059">
    <property type="entry name" value="Glutathione synthetase ATP-binding domain-like"/>
    <property type="match status" value="1"/>
</dbReference>
<accession>A0AAN6LRA5</accession>
<dbReference type="Gene3D" id="3.30.470.20">
    <property type="entry name" value="ATP-grasp fold, B domain"/>
    <property type="match status" value="1"/>
</dbReference>
<gene>
    <name evidence="1" type="ORF">GRF29_213g36626</name>
</gene>
<dbReference type="Proteomes" id="UP001280581">
    <property type="component" value="Unassembled WGS sequence"/>
</dbReference>
<dbReference type="AlphaFoldDB" id="A0AAN6LRA5"/>
<protein>
    <submittedName>
        <fullName evidence="1">Uncharacterized protein</fullName>
    </submittedName>
</protein>
<organism evidence="1 2">
    <name type="scientific">Pseudopithomyces chartarum</name>
    <dbReference type="NCBI Taxonomy" id="1892770"/>
    <lineage>
        <taxon>Eukaryota</taxon>
        <taxon>Fungi</taxon>
        <taxon>Dikarya</taxon>
        <taxon>Ascomycota</taxon>
        <taxon>Pezizomycotina</taxon>
        <taxon>Dothideomycetes</taxon>
        <taxon>Pleosporomycetidae</taxon>
        <taxon>Pleosporales</taxon>
        <taxon>Massarineae</taxon>
        <taxon>Didymosphaeriaceae</taxon>
        <taxon>Pseudopithomyces</taxon>
    </lineage>
</organism>
<name>A0AAN6LRA5_9PLEO</name>
<sequence length="343" mass="37446">MSRIVLEDTLSDFFATEDARTSNGDDCNIESAQNTSRKICIFQFPTNAANRRYIFQDSRTTPTVSSAISGLILSPQRQAWMLGGDLGVIFIADEGIPDRSTWKRAEADLEDTLQVISPSTRYKAFFSHSSTSLAELVGDATVIPLLPSDDFVSFRHHVDPDTHYDVLSKRAIAFSGLPTPAARLIDFAPTPDTSIDAVITSALSTVQAQTIPFVLKLNSTWGSLGVYVVDSETSLAAAIKDVEPLLRDSLPSLNATNAHLHPFTLVLMDYVPGPCSAVNFYVRGDGTAKFSSATTQIFEDEMWSGGISITRLSQVIQRSMTLYFNKQHIILCLAVTAVPVESI</sequence>
<dbReference type="InterPro" id="IPR053269">
    <property type="entry name" value="Asp-Met_ligase"/>
</dbReference>
<comment type="caution">
    <text evidence="1">The sequence shown here is derived from an EMBL/GenBank/DDBJ whole genome shotgun (WGS) entry which is preliminary data.</text>
</comment>
<reference evidence="1 2" key="1">
    <citation type="submission" date="2021-02" db="EMBL/GenBank/DDBJ databases">
        <title>Genome assembly of Pseudopithomyces chartarum.</title>
        <authorList>
            <person name="Jauregui R."/>
            <person name="Singh J."/>
            <person name="Voisey C."/>
        </authorList>
    </citation>
    <scope>NUCLEOTIDE SEQUENCE [LARGE SCALE GENOMIC DNA]</scope>
    <source>
        <strain evidence="1 2">AGR01</strain>
    </source>
</reference>